<accession>A0A518BWG3</accession>
<evidence type="ECO:0000313" key="2">
    <source>
        <dbReference type="Proteomes" id="UP000320386"/>
    </source>
</evidence>
<dbReference type="Pfam" id="PF09982">
    <property type="entry name" value="LpxR"/>
    <property type="match status" value="1"/>
</dbReference>
<organism evidence="1 2">
    <name type="scientific">Mucisphaera calidilacus</name>
    <dbReference type="NCBI Taxonomy" id="2527982"/>
    <lineage>
        <taxon>Bacteria</taxon>
        <taxon>Pseudomonadati</taxon>
        <taxon>Planctomycetota</taxon>
        <taxon>Phycisphaerae</taxon>
        <taxon>Phycisphaerales</taxon>
        <taxon>Phycisphaeraceae</taxon>
        <taxon>Mucisphaera</taxon>
    </lineage>
</organism>
<dbReference type="InterPro" id="IPR037107">
    <property type="entry name" value="Put_OMP_sf"/>
</dbReference>
<dbReference type="InterPro" id="IPR018707">
    <property type="entry name" value="LpxR"/>
</dbReference>
<dbReference type="EMBL" id="CP036280">
    <property type="protein sequence ID" value="QDU71319.1"/>
    <property type="molecule type" value="Genomic_DNA"/>
</dbReference>
<gene>
    <name evidence="1" type="ORF">Pan265_11680</name>
</gene>
<name>A0A518BWG3_9BACT</name>
<protein>
    <recommendedName>
        <fullName evidence="3">Lipid A deacylase LpxR family protein</fullName>
    </recommendedName>
</protein>
<dbReference type="Gene3D" id="2.40.128.140">
    <property type="entry name" value="Outer membrane protein"/>
    <property type="match status" value="1"/>
</dbReference>
<reference evidence="1 2" key="1">
    <citation type="submission" date="2019-02" db="EMBL/GenBank/DDBJ databases">
        <title>Deep-cultivation of Planctomycetes and their phenomic and genomic characterization uncovers novel biology.</title>
        <authorList>
            <person name="Wiegand S."/>
            <person name="Jogler M."/>
            <person name="Boedeker C."/>
            <person name="Pinto D."/>
            <person name="Vollmers J."/>
            <person name="Rivas-Marin E."/>
            <person name="Kohn T."/>
            <person name="Peeters S.H."/>
            <person name="Heuer A."/>
            <person name="Rast P."/>
            <person name="Oberbeckmann S."/>
            <person name="Bunk B."/>
            <person name="Jeske O."/>
            <person name="Meyerdierks A."/>
            <person name="Storesund J.E."/>
            <person name="Kallscheuer N."/>
            <person name="Luecker S."/>
            <person name="Lage O.M."/>
            <person name="Pohl T."/>
            <person name="Merkel B.J."/>
            <person name="Hornburger P."/>
            <person name="Mueller R.-W."/>
            <person name="Bruemmer F."/>
            <person name="Labrenz M."/>
            <person name="Spormann A.M."/>
            <person name="Op den Camp H."/>
            <person name="Overmann J."/>
            <person name="Amann R."/>
            <person name="Jetten M.S.M."/>
            <person name="Mascher T."/>
            <person name="Medema M.H."/>
            <person name="Devos D.P."/>
            <person name="Kaster A.-K."/>
            <person name="Ovreas L."/>
            <person name="Rohde M."/>
            <person name="Galperin M.Y."/>
            <person name="Jogler C."/>
        </authorList>
    </citation>
    <scope>NUCLEOTIDE SEQUENCE [LARGE SCALE GENOMIC DNA]</scope>
    <source>
        <strain evidence="1 2">Pan265</strain>
    </source>
</reference>
<keyword evidence="2" id="KW-1185">Reference proteome</keyword>
<proteinExistence type="predicted"/>
<dbReference type="KEGG" id="mcad:Pan265_11680"/>
<evidence type="ECO:0008006" key="3">
    <source>
        <dbReference type="Google" id="ProtNLM"/>
    </source>
</evidence>
<dbReference type="Proteomes" id="UP000320386">
    <property type="component" value="Chromosome"/>
</dbReference>
<evidence type="ECO:0000313" key="1">
    <source>
        <dbReference type="EMBL" id="QDU71319.1"/>
    </source>
</evidence>
<dbReference type="AlphaFoldDB" id="A0A518BWG3"/>
<sequence>MENDSTPLKIIDRSDRQYTNGLGLLITHQPDWADALAVHIPSLDHLDTPDDTAVGYLLAQKIFTPDNLDNPAVDPDDRRYAGYTYLGAFLQRANQHTLDHFQLDLGWIGPSSGADVVQSNWHDAINIQEPMGWGQQLPDEPTIQATFRKKWRVDLDRSPDGFQHELIPRAELILGTVQRQAAADLLWRASWLPLPRDFGPSQLDDPDAPMIGLTDHPDSFRIVSEPRWTAYFYGRAGIVLVEHDTFIEGSSTQSDTGLDAKPLVGRFQVGIEAARHTGNGTFRIGLYQTILTDQFEGQTRPHSFGGLAISYAWRF</sequence>